<comment type="similarity">
    <text evidence="1">Belongs to the universal stress protein A family.</text>
</comment>
<evidence type="ECO:0000313" key="4">
    <source>
        <dbReference type="Proteomes" id="UP000324965"/>
    </source>
</evidence>
<evidence type="ECO:0000259" key="2">
    <source>
        <dbReference type="Pfam" id="PF00582"/>
    </source>
</evidence>
<dbReference type="PANTHER" id="PTHR46268:SF6">
    <property type="entry name" value="UNIVERSAL STRESS PROTEIN UP12"/>
    <property type="match status" value="1"/>
</dbReference>
<comment type="caution">
    <text evidence="3">The sequence shown here is derived from an EMBL/GenBank/DDBJ whole genome shotgun (WGS) entry which is preliminary data.</text>
</comment>
<dbReference type="CDD" id="cd00293">
    <property type="entry name" value="USP-like"/>
    <property type="match status" value="1"/>
</dbReference>
<dbReference type="InterPro" id="IPR006016">
    <property type="entry name" value="UspA"/>
</dbReference>
<dbReference type="Proteomes" id="UP000324965">
    <property type="component" value="Unassembled WGS sequence"/>
</dbReference>
<sequence>MAEDERGRRVVVGVDGSPGSLAALRRAAGEARRTGAELLAVLAWEPPAGEFAHRRGAFPAPVEELRQEACARLLTALHTAFGDAGPGVPLQGIVARGAPGRALVESADRPEDLLVIGAGCRGRLRRALFPSVARYCLAHAVCPVLALPPSPLREDLAALRRRVSLRLPLDARELTEGRS</sequence>
<protein>
    <submittedName>
        <fullName evidence="3">Universal stress protein</fullName>
    </submittedName>
</protein>
<gene>
    <name evidence="3" type="ORF">FGF04_36490</name>
</gene>
<dbReference type="AlphaFoldDB" id="A0A5A9ZV75"/>
<reference evidence="3 4" key="1">
    <citation type="submission" date="2019-05" db="EMBL/GenBank/DDBJ databases">
        <authorList>
            <person name="Hariharan J."/>
            <person name="Choudoir M.J."/>
            <person name="Diebold P."/>
            <person name="Panke-Buisse K."/>
            <person name="Buckley D.H."/>
        </authorList>
    </citation>
    <scope>NUCLEOTIDE SEQUENCE [LARGE SCALE GENOMIC DNA]</scope>
    <source>
        <strain evidence="3 4">SUN51</strain>
    </source>
</reference>
<name>A0A5A9ZV75_9ACTN</name>
<feature type="domain" description="UspA" evidence="2">
    <location>
        <begin position="8"/>
        <end position="147"/>
    </location>
</feature>
<dbReference type="PANTHER" id="PTHR46268">
    <property type="entry name" value="STRESS RESPONSE PROTEIN NHAX"/>
    <property type="match status" value="1"/>
</dbReference>
<dbReference type="Gene3D" id="3.40.50.12370">
    <property type="match status" value="1"/>
</dbReference>
<dbReference type="PRINTS" id="PR01438">
    <property type="entry name" value="UNVRSLSTRESS"/>
</dbReference>
<dbReference type="RefSeq" id="WP_149515690.1">
    <property type="nucleotide sequence ID" value="NZ_VDFC01000085.1"/>
</dbReference>
<dbReference type="InterPro" id="IPR006015">
    <property type="entry name" value="Universal_stress_UspA"/>
</dbReference>
<proteinExistence type="inferred from homology"/>
<dbReference type="Pfam" id="PF00582">
    <property type="entry name" value="Usp"/>
    <property type="match status" value="1"/>
</dbReference>
<evidence type="ECO:0000313" key="3">
    <source>
        <dbReference type="EMBL" id="KAA0921288.1"/>
    </source>
</evidence>
<dbReference type="OrthoDB" id="3472822at2"/>
<accession>A0A5A9ZV75</accession>
<organism evidence="3 4">
    <name type="scientific">Streptomyces apricus</name>
    <dbReference type="NCBI Taxonomy" id="1828112"/>
    <lineage>
        <taxon>Bacteria</taxon>
        <taxon>Bacillati</taxon>
        <taxon>Actinomycetota</taxon>
        <taxon>Actinomycetes</taxon>
        <taxon>Kitasatosporales</taxon>
        <taxon>Streptomycetaceae</taxon>
        <taxon>Streptomyces</taxon>
    </lineage>
</organism>
<keyword evidence="4" id="KW-1185">Reference proteome</keyword>
<dbReference type="EMBL" id="VDFC01000085">
    <property type="protein sequence ID" value="KAA0921288.1"/>
    <property type="molecule type" value="Genomic_DNA"/>
</dbReference>
<evidence type="ECO:0000256" key="1">
    <source>
        <dbReference type="ARBA" id="ARBA00008791"/>
    </source>
</evidence>
<dbReference type="SUPFAM" id="SSF52402">
    <property type="entry name" value="Adenine nucleotide alpha hydrolases-like"/>
    <property type="match status" value="1"/>
</dbReference>